<accession>A0ABQ9XR22</accession>
<gene>
    <name evidence="2" type="ORF">BLNAU_10758</name>
</gene>
<protein>
    <submittedName>
        <fullName evidence="2">Uncharacterized protein</fullName>
    </submittedName>
</protein>
<proteinExistence type="predicted"/>
<dbReference type="EMBL" id="JARBJD010000080">
    <property type="protein sequence ID" value="KAK2954259.1"/>
    <property type="molecule type" value="Genomic_DNA"/>
</dbReference>
<name>A0ABQ9XR22_9EUKA</name>
<evidence type="ECO:0000256" key="1">
    <source>
        <dbReference type="SAM" id="SignalP"/>
    </source>
</evidence>
<organism evidence="2 3">
    <name type="scientific">Blattamonas nauphoetae</name>
    <dbReference type="NCBI Taxonomy" id="2049346"/>
    <lineage>
        <taxon>Eukaryota</taxon>
        <taxon>Metamonada</taxon>
        <taxon>Preaxostyla</taxon>
        <taxon>Oxymonadida</taxon>
        <taxon>Blattamonas</taxon>
    </lineage>
</organism>
<reference evidence="2 3" key="1">
    <citation type="journal article" date="2022" name="bioRxiv">
        <title>Genomics of Preaxostyla Flagellates Illuminates Evolutionary Transitions and the Path Towards Mitochondrial Loss.</title>
        <authorList>
            <person name="Novak L.V.F."/>
            <person name="Treitli S.C."/>
            <person name="Pyrih J."/>
            <person name="Halakuc P."/>
            <person name="Pipaliya S.V."/>
            <person name="Vacek V."/>
            <person name="Brzon O."/>
            <person name="Soukal P."/>
            <person name="Eme L."/>
            <person name="Dacks J.B."/>
            <person name="Karnkowska A."/>
            <person name="Elias M."/>
            <person name="Hampl V."/>
        </authorList>
    </citation>
    <scope>NUCLEOTIDE SEQUENCE [LARGE SCALE GENOMIC DNA]</scope>
    <source>
        <strain evidence="2">NAU3</strain>
        <tissue evidence="2">Gut</tissue>
    </source>
</reference>
<feature type="chain" id="PRO_5045711774" evidence="1">
    <location>
        <begin position="23"/>
        <end position="183"/>
    </location>
</feature>
<dbReference type="Proteomes" id="UP001281761">
    <property type="component" value="Unassembled WGS sequence"/>
</dbReference>
<keyword evidence="1" id="KW-0732">Signal</keyword>
<evidence type="ECO:0000313" key="3">
    <source>
        <dbReference type="Proteomes" id="UP001281761"/>
    </source>
</evidence>
<feature type="signal peptide" evidence="1">
    <location>
        <begin position="1"/>
        <end position="22"/>
    </location>
</feature>
<sequence>MKMIRTLVWRVSATVHFTLVQADLIPQIVNTLNPQCLSLVEVENIHTCLSHVIRSSLAFSTPSGLSELKVEDGNEQQAVHETVLKQVLMPSEKYLCCLTFIENDESIFYFLTYMIDAQREANKKMEEVLQMWKTVHRTLRMEGYCDMIEQRLRNNQNKFDGRWIVFRSIGWKNLQGMNLPPYL</sequence>
<comment type="caution">
    <text evidence="2">The sequence shown here is derived from an EMBL/GenBank/DDBJ whole genome shotgun (WGS) entry which is preliminary data.</text>
</comment>
<keyword evidence="3" id="KW-1185">Reference proteome</keyword>
<evidence type="ECO:0000313" key="2">
    <source>
        <dbReference type="EMBL" id="KAK2954259.1"/>
    </source>
</evidence>